<organism evidence="1 2">
    <name type="scientific">Coemansia furcata</name>
    <dbReference type="NCBI Taxonomy" id="417177"/>
    <lineage>
        <taxon>Eukaryota</taxon>
        <taxon>Fungi</taxon>
        <taxon>Fungi incertae sedis</taxon>
        <taxon>Zoopagomycota</taxon>
        <taxon>Kickxellomycotina</taxon>
        <taxon>Kickxellomycetes</taxon>
        <taxon>Kickxellales</taxon>
        <taxon>Kickxellaceae</taxon>
        <taxon>Coemansia</taxon>
    </lineage>
</organism>
<keyword evidence="1" id="KW-0418">Kinase</keyword>
<dbReference type="EMBL" id="JANBUP010000104">
    <property type="protein sequence ID" value="KAJ2813098.1"/>
    <property type="molecule type" value="Genomic_DNA"/>
</dbReference>
<sequence length="2172" mass="238003">MVLTTRRAAAPTAQTQLTIRINAVKRLVKEREGYVEEIAKQRVRVEDYRLRAVNETDANRRKTYDADLRKQKEVLEENVLMVPHMEGNIKKAMVTLEHLVVDMQNNFENAEALASAKEAIAAANAAISVEAKPVMDASPEPGDDIVLPISDRVVPVAGGVSTVPGRLRNSVSLDEMVNSELGGNVSDSSATETATAGRVSRREGIGARGAARHHSVHRAQHSEVPAAALPTLVVGDGTRSQPLVDRPSVSRFMVSAGDSHSSNGGNGLEPQSKLDSNEYHERAEWQQMLTAALTGQVVDSEKKRLNSQADSSLFNLTDSEYAEHLSDLLQSRDFSQQFRNIHTELWLECRAVIRGRTPLQEKQTLESLRALHTDTTLRAVMDFSADRVVTTAAASNFATNSDGDASTAEFSTQCLIQLQRLLRRVDIVEGLYPTLRALAEAKPIYASQPFQDKLAAIISWTNISVRLGILHKMIQRWTGSRELSLHSTASLGLYASTTAGITKGAGSSGGEQGATADTTHSVRSLHSKGYQHTPFVERLLKESGMRMIFEQNILTELEKVVQSARRDLIENSVLLAEMGLPVINGHMQELLRFPPRLLQTCLLIRLQSAENLNNPTMVQVDQLLDDIRDSLSVACRVKRSFNSLTGPTNSWDPGVQLDPEYDRTLRSCLQTYFRLLHRKLNISSAVVGTKVFEILENQWPFLLEVVRDIEGGQHELALRYCQQARFLVQMWTRILARLLKGPPSYDSMNSREFSKWFSNALQAIRSPILRGQRLMRTIQNAVANSTDYEFDDPFPLLALLVDSKHVLVYTSGEWESRGVYIVGSQALQQKPHLARELLASCIIDDVLAKDQYRDCYLLAIRTDAEFNWTGTSVLPQGGAIRYQDLELSPGQMRLISPGVGRLEGHRKWLERINIATELQGWETTTAVTDAIIEDWLKSRSARHDNSNSGDVDDTHGKRGRPSSTSGVGDLRHVPSFAAGDNCGERAHSDASVMCRGPRAVSNHSTDDDDMDEFDETKSDYAALRPSLEPYDRRLARINTPGHSPGAMREDGLGGAGGGKEKPHAAARVRELIRAHNPLVQREWSLLKYSIMRMLDALTQVPDMLRMLHLDFHERRVHEGRGYGAAPPLLQADDMGGRQMDQSVLDPTCRGESCDLLEQVQESFSFVSNTAARTSRLLDLKAERYVRLALLHMCVGWCGFITEDCMANEKRTFSWAVQALEYTMRASKHNTVKVLPPEEWQVLKSQVAGCLTLMISHFDILGARNEESLNNEIQKERDQALRHMDDPNALLSLDGIGANYRTQQMQKQRVQHSQQVDDYRDRYLHDSNRIGRVLEVTARPEDQTMRLLVASPSNINIRWQIGRNIGGGAFGSVYIGYNLDTGEMMAVKEIRFPSRPLERAPAGLGQGMRAGGEVGRDHPGHKIAREMEVMSRLQHPNIVTYYGIEVQREKVYLFMELCTKGSLAQVIRDQGRIDEDAAKVFVVQMLRGIKYLHDSGICHRDIKCDNTLLDESMNIKLVDFGAAKVLNRQSLAATRRTRMEGDNGVSLTGTPMYMAPEVIQGGSTTSGVGGGDGSAAGATRPGKLGAQDIWSLGCCIVEMITGKPPWAHLDNEWAIMYQVVQGNPRLPDPADISPDGMYFIKRCFARHPADRPQAEELLKDRWLASTVRNMERLEARGQTAGRLAAAGNAEYMMHLDFISSDQANDEEGDSEVGESATTQSVGHHERQRQHRHMHSISSVGSVGSASGDNNPANRSRATSINRKHAPGDLRFITSATGGPSGEAMLSMMEREKVTSAGAIDGTAPSTSDRSPGNQLGVNFLQGNTGAGQSMSPPVGHTPGSPNSATSMHAAWPFNKDAAVSSSRTGRTHATFNSIGGADASGVAGMALATPEPLSSTGEDLVAIYSSPSLIYQVLNSNVTAGSPARSTSGAGSVSTPLGPLPSSLLAGPQQQSAGVMESPMESAASSSVSQFDVGASNHVGPTSPGESNNILGTSGDEQHGSVGQLSNDEIQDLSDTTRMAVAAMLSMPLEGADVAGVSGWLGEGYTPMEILDVDEIKETLATTSHIVVREREQQLRQRQEMRYLLHRQQLQNTQSRQGLLDGSDVMAVPSSLSAASDSRLTFDSGSLRSTFAAVGPQSDTGATMAARYSELEDGGEQRSEPPALYPLPSDEEN</sequence>
<dbReference type="EC" id="2.7.11.25" evidence="1"/>
<keyword evidence="1" id="KW-0808">Transferase</keyword>
<gene>
    <name evidence="1" type="primary">SSK2_1</name>
    <name evidence="1" type="ORF">H4S07_000927</name>
</gene>
<reference evidence="1" key="1">
    <citation type="submission" date="2022-07" db="EMBL/GenBank/DDBJ databases">
        <title>Phylogenomic reconstructions and comparative analyses of Kickxellomycotina fungi.</title>
        <authorList>
            <person name="Reynolds N.K."/>
            <person name="Stajich J.E."/>
            <person name="Barry K."/>
            <person name="Grigoriev I.V."/>
            <person name="Crous P."/>
            <person name="Smith M.E."/>
        </authorList>
    </citation>
    <scope>NUCLEOTIDE SEQUENCE</scope>
    <source>
        <strain evidence="1">CBS 102833</strain>
    </source>
</reference>
<name>A0ACC1LQW8_9FUNG</name>
<comment type="caution">
    <text evidence="1">The sequence shown here is derived from an EMBL/GenBank/DDBJ whole genome shotgun (WGS) entry which is preliminary data.</text>
</comment>
<keyword evidence="2" id="KW-1185">Reference proteome</keyword>
<protein>
    <submittedName>
        <fullName evidence="1">Suppressor of Sensor Kinase (SLN1)</fullName>
        <ecNumber evidence="1">2.7.11.25</ecNumber>
    </submittedName>
</protein>
<accession>A0ACC1LQW8</accession>
<evidence type="ECO:0000313" key="1">
    <source>
        <dbReference type="EMBL" id="KAJ2813098.1"/>
    </source>
</evidence>
<proteinExistence type="predicted"/>
<evidence type="ECO:0000313" key="2">
    <source>
        <dbReference type="Proteomes" id="UP001140096"/>
    </source>
</evidence>
<dbReference type="Proteomes" id="UP001140096">
    <property type="component" value="Unassembled WGS sequence"/>
</dbReference>